<evidence type="ECO:0000313" key="4">
    <source>
        <dbReference type="Proteomes" id="UP001152798"/>
    </source>
</evidence>
<dbReference type="PANTHER" id="PTHR43157">
    <property type="entry name" value="PHOSPHATIDYLINOSITOL-GLYCAN BIOSYNTHESIS CLASS F PROTEIN-RELATED"/>
    <property type="match status" value="1"/>
</dbReference>
<dbReference type="CDD" id="cd05327">
    <property type="entry name" value="retinol-DH_like_SDR_c_like"/>
    <property type="match status" value="1"/>
</dbReference>
<dbReference type="Gene3D" id="3.40.50.720">
    <property type="entry name" value="NAD(P)-binding Rossmann-like Domain"/>
    <property type="match status" value="1"/>
</dbReference>
<accession>A0A9P0HIJ1</accession>
<keyword evidence="4" id="KW-1185">Reference proteome</keyword>
<dbReference type="OrthoDB" id="191139at2759"/>
<dbReference type="GO" id="GO:0016491">
    <property type="term" value="F:oxidoreductase activity"/>
    <property type="evidence" value="ECO:0007669"/>
    <property type="project" value="UniProtKB-KW"/>
</dbReference>
<sequence length="311" mass="34520">MGRIFSSKCQSQKRLDGQVAIVTGCNTGIGKYTALDLAKRGAHVVMACRSIERAEAAAKDICSIVPKAELEIMKLDLSSLESVREFCKEFSSSHKTLHLLINNAGVLMNSHSVTVDGFETHFGTNHLGHFLLTMLLLPILIQSGPSRIINVSSLGHTYCDSLFFDDINMEKNYDPWTAYGRSKLANILFTLELAKRLEGTEVKTVSLHPGVVYTEISRDLVTSKAFSFIWFVGLLQKFGSWFLKTPEQGAQTTLFCALDDSIQSGLYYDDCAVANPSETAKNSELARELWEKSKELVQLGDFDPFSELSLK</sequence>
<organism evidence="3 4">
    <name type="scientific">Nezara viridula</name>
    <name type="common">Southern green stink bug</name>
    <name type="synonym">Cimex viridulus</name>
    <dbReference type="NCBI Taxonomy" id="85310"/>
    <lineage>
        <taxon>Eukaryota</taxon>
        <taxon>Metazoa</taxon>
        <taxon>Ecdysozoa</taxon>
        <taxon>Arthropoda</taxon>
        <taxon>Hexapoda</taxon>
        <taxon>Insecta</taxon>
        <taxon>Pterygota</taxon>
        <taxon>Neoptera</taxon>
        <taxon>Paraneoptera</taxon>
        <taxon>Hemiptera</taxon>
        <taxon>Heteroptera</taxon>
        <taxon>Panheteroptera</taxon>
        <taxon>Pentatomomorpha</taxon>
        <taxon>Pentatomoidea</taxon>
        <taxon>Pentatomidae</taxon>
        <taxon>Pentatominae</taxon>
        <taxon>Nezara</taxon>
    </lineage>
</organism>
<dbReference type="NCBIfam" id="NF004846">
    <property type="entry name" value="PRK06197.1"/>
    <property type="match status" value="1"/>
</dbReference>
<dbReference type="PANTHER" id="PTHR43157:SF73">
    <property type="entry name" value="WW DOMAIN-CONTAINING OXIDOREDUCTASE-LIKE PROTEIN"/>
    <property type="match status" value="1"/>
</dbReference>
<reference evidence="3" key="1">
    <citation type="submission" date="2022-01" db="EMBL/GenBank/DDBJ databases">
        <authorList>
            <person name="King R."/>
        </authorList>
    </citation>
    <scope>NUCLEOTIDE SEQUENCE</scope>
</reference>
<dbReference type="AlphaFoldDB" id="A0A9P0HIJ1"/>
<keyword evidence="1" id="KW-0560">Oxidoreductase</keyword>
<gene>
    <name evidence="3" type="ORF">NEZAVI_LOCUS11048</name>
</gene>
<evidence type="ECO:0000256" key="1">
    <source>
        <dbReference type="ARBA" id="ARBA00023002"/>
    </source>
</evidence>
<dbReference type="Proteomes" id="UP001152798">
    <property type="component" value="Chromosome 5"/>
</dbReference>
<dbReference type="InterPro" id="IPR002347">
    <property type="entry name" value="SDR_fam"/>
</dbReference>
<comment type="similarity">
    <text evidence="2">Belongs to the short-chain dehydrogenases/reductases (SDR) family.</text>
</comment>
<dbReference type="Pfam" id="PF00106">
    <property type="entry name" value="adh_short"/>
    <property type="match status" value="1"/>
</dbReference>
<evidence type="ECO:0000256" key="2">
    <source>
        <dbReference type="RuleBase" id="RU000363"/>
    </source>
</evidence>
<name>A0A9P0HIJ1_NEZVI</name>
<evidence type="ECO:0000313" key="3">
    <source>
        <dbReference type="EMBL" id="CAH1402171.1"/>
    </source>
</evidence>
<proteinExistence type="inferred from homology"/>
<dbReference type="EMBL" id="OV725081">
    <property type="protein sequence ID" value="CAH1402171.1"/>
    <property type="molecule type" value="Genomic_DNA"/>
</dbReference>
<dbReference type="SUPFAM" id="SSF51735">
    <property type="entry name" value="NAD(P)-binding Rossmann-fold domains"/>
    <property type="match status" value="1"/>
</dbReference>
<dbReference type="PRINTS" id="PR00080">
    <property type="entry name" value="SDRFAMILY"/>
</dbReference>
<dbReference type="PRINTS" id="PR00081">
    <property type="entry name" value="GDHRDH"/>
</dbReference>
<protein>
    <submittedName>
        <fullName evidence="3">Uncharacterized protein</fullName>
    </submittedName>
</protein>
<dbReference type="InterPro" id="IPR036291">
    <property type="entry name" value="NAD(P)-bd_dom_sf"/>
</dbReference>